<organism evidence="3 4">
    <name type="scientific">Pyronema omphalodes (strain CBS 100304)</name>
    <name type="common">Pyronema confluens</name>
    <dbReference type="NCBI Taxonomy" id="1076935"/>
    <lineage>
        <taxon>Eukaryota</taxon>
        <taxon>Fungi</taxon>
        <taxon>Dikarya</taxon>
        <taxon>Ascomycota</taxon>
        <taxon>Pezizomycotina</taxon>
        <taxon>Pezizomycetes</taxon>
        <taxon>Pezizales</taxon>
        <taxon>Pyronemataceae</taxon>
        <taxon>Pyronema</taxon>
    </lineage>
</organism>
<keyword evidence="4" id="KW-1185">Reference proteome</keyword>
<reference evidence="3 4" key="1">
    <citation type="journal article" date="2013" name="PLoS Genet.">
        <title>The genome and development-dependent transcriptomes of Pyronema confluens: a window into fungal evolution.</title>
        <authorList>
            <person name="Traeger S."/>
            <person name="Altegoer F."/>
            <person name="Freitag M."/>
            <person name="Gabaldon T."/>
            <person name="Kempken F."/>
            <person name="Kumar A."/>
            <person name="Marcet-Houben M."/>
            <person name="Poggeler S."/>
            <person name="Stajich J.E."/>
            <person name="Nowrousian M."/>
        </authorList>
    </citation>
    <scope>NUCLEOTIDE SEQUENCE [LARGE SCALE GENOMIC DNA]</scope>
    <source>
        <strain evidence="4">CBS 100304</strain>
        <tissue evidence="3">Vegetative mycelium</tissue>
    </source>
</reference>
<proteinExistence type="predicted"/>
<evidence type="ECO:0000256" key="2">
    <source>
        <dbReference type="SAM" id="Phobius"/>
    </source>
</evidence>
<feature type="compositionally biased region" description="Acidic residues" evidence="1">
    <location>
        <begin position="152"/>
        <end position="163"/>
    </location>
</feature>
<dbReference type="EMBL" id="HF935465">
    <property type="protein sequence ID" value="CCX09441.1"/>
    <property type="molecule type" value="Genomic_DNA"/>
</dbReference>
<feature type="region of interest" description="Disordered" evidence="1">
    <location>
        <begin position="126"/>
        <end position="172"/>
    </location>
</feature>
<keyword evidence="2" id="KW-0812">Transmembrane</keyword>
<evidence type="ECO:0000313" key="3">
    <source>
        <dbReference type="EMBL" id="CCX09441.1"/>
    </source>
</evidence>
<protein>
    <submittedName>
        <fullName evidence="3">Uncharacterized protein</fullName>
    </submittedName>
</protein>
<keyword evidence="2" id="KW-1133">Transmembrane helix</keyword>
<evidence type="ECO:0000313" key="4">
    <source>
        <dbReference type="Proteomes" id="UP000018144"/>
    </source>
</evidence>
<name>U4L2G8_PYROM</name>
<keyword evidence="2" id="KW-0472">Membrane</keyword>
<accession>U4L2G8</accession>
<evidence type="ECO:0000256" key="1">
    <source>
        <dbReference type="SAM" id="MobiDB-lite"/>
    </source>
</evidence>
<feature type="transmembrane region" description="Helical" evidence="2">
    <location>
        <begin position="6"/>
        <end position="29"/>
    </location>
</feature>
<dbReference type="AlphaFoldDB" id="U4L2G8"/>
<gene>
    <name evidence="3" type="ORF">PCON_09034</name>
</gene>
<sequence length="172" mass="19500">MNDVEIAILTFLSFAALMAGFFWAMLFAIDPANLPIRRELPLHILREQMGVPQLARAEKEARERRETERRKKIEMRDLEKQPVEYIVEMPPVFCRFVKGILGRKNEKGIVDSEAYWMGWDSESEVSDSEGKLFSGMNGDGVENNDDAGNNDGDVENSDIESEESTPLVQESA</sequence>
<dbReference type="Proteomes" id="UP000018144">
    <property type="component" value="Unassembled WGS sequence"/>
</dbReference>